<name>A0A843UW54_COLES</name>
<dbReference type="EMBL" id="NMUH01001004">
    <property type="protein sequence ID" value="MQL87778.1"/>
    <property type="molecule type" value="Genomic_DNA"/>
</dbReference>
<protein>
    <submittedName>
        <fullName evidence="2">Uncharacterized protein</fullName>
    </submittedName>
</protein>
<reference evidence="2" key="1">
    <citation type="submission" date="2017-07" db="EMBL/GenBank/DDBJ databases">
        <title>Taro Niue Genome Assembly and Annotation.</title>
        <authorList>
            <person name="Atibalentja N."/>
            <person name="Keating K."/>
            <person name="Fields C.J."/>
        </authorList>
    </citation>
    <scope>NUCLEOTIDE SEQUENCE</scope>
    <source>
        <strain evidence="2">Niue_2</strain>
        <tissue evidence="2">Leaf</tissue>
    </source>
</reference>
<dbReference type="AlphaFoldDB" id="A0A843UW54"/>
<feature type="region of interest" description="Disordered" evidence="1">
    <location>
        <begin position="65"/>
        <end position="122"/>
    </location>
</feature>
<sequence>MNFYKLGGHLTAHRREMQESNRQVMGALAGRNLTLEHPQAYQGAGPSRSTCPVVQLGVLQPRVENGRPCPPTLDLLGLGKAPEDNKDDPGDSEKTIIDLDPDGDDEDDDVGGSSCTGNNKKGRHVVTGGCIASSWVEEKVSMC</sequence>
<dbReference type="Proteomes" id="UP000652761">
    <property type="component" value="Unassembled WGS sequence"/>
</dbReference>
<gene>
    <name evidence="2" type="ORF">Taro_020324</name>
</gene>
<evidence type="ECO:0000256" key="1">
    <source>
        <dbReference type="SAM" id="MobiDB-lite"/>
    </source>
</evidence>
<evidence type="ECO:0000313" key="3">
    <source>
        <dbReference type="Proteomes" id="UP000652761"/>
    </source>
</evidence>
<keyword evidence="3" id="KW-1185">Reference proteome</keyword>
<evidence type="ECO:0000313" key="2">
    <source>
        <dbReference type="EMBL" id="MQL87778.1"/>
    </source>
</evidence>
<dbReference type="OrthoDB" id="10614754at2759"/>
<organism evidence="2 3">
    <name type="scientific">Colocasia esculenta</name>
    <name type="common">Wild taro</name>
    <name type="synonym">Arum esculentum</name>
    <dbReference type="NCBI Taxonomy" id="4460"/>
    <lineage>
        <taxon>Eukaryota</taxon>
        <taxon>Viridiplantae</taxon>
        <taxon>Streptophyta</taxon>
        <taxon>Embryophyta</taxon>
        <taxon>Tracheophyta</taxon>
        <taxon>Spermatophyta</taxon>
        <taxon>Magnoliopsida</taxon>
        <taxon>Liliopsida</taxon>
        <taxon>Araceae</taxon>
        <taxon>Aroideae</taxon>
        <taxon>Colocasieae</taxon>
        <taxon>Colocasia</taxon>
    </lineage>
</organism>
<proteinExistence type="predicted"/>
<comment type="caution">
    <text evidence="2">The sequence shown here is derived from an EMBL/GenBank/DDBJ whole genome shotgun (WGS) entry which is preliminary data.</text>
</comment>
<accession>A0A843UW54</accession>
<feature type="compositionally biased region" description="Basic and acidic residues" evidence="1">
    <location>
        <begin position="81"/>
        <end position="97"/>
    </location>
</feature>
<feature type="compositionally biased region" description="Acidic residues" evidence="1">
    <location>
        <begin position="99"/>
        <end position="110"/>
    </location>
</feature>